<evidence type="ECO:0000256" key="1">
    <source>
        <dbReference type="SAM" id="MobiDB-lite"/>
    </source>
</evidence>
<dbReference type="Proteomes" id="UP000003730">
    <property type="component" value="Unassembled WGS sequence"/>
</dbReference>
<dbReference type="STRING" id="1046627.BZARG_787"/>
<comment type="caution">
    <text evidence="3">The sequence shown here is derived from an EMBL/GenBank/DDBJ whole genome shotgun (WGS) entry which is preliminary data.</text>
</comment>
<gene>
    <name evidence="3" type="ORF">BZARG_787</name>
</gene>
<dbReference type="EMBL" id="AFXZ01000009">
    <property type="protein sequence ID" value="EGV44391.1"/>
    <property type="molecule type" value="Genomic_DNA"/>
</dbReference>
<reference evidence="3 4" key="1">
    <citation type="journal article" date="2008" name="Int. J. Syst. Evol. Microbiol.">
        <title>Bizionia argentinensis sp. nov., isolated from surface marine water in Antarctica.</title>
        <authorList>
            <person name="Bercovich A."/>
            <person name="Vazquez S.C."/>
            <person name="Yankilevich P."/>
            <person name="Coria S.H."/>
            <person name="Foti M."/>
            <person name="Hernandez E."/>
            <person name="Vidal A."/>
            <person name="Ruberto L."/>
            <person name="Melo C."/>
            <person name="Marenssi S."/>
            <person name="Criscuolo M."/>
            <person name="Memoli M."/>
            <person name="Arguelles M."/>
            <person name="Mac Cormack W.P."/>
        </authorList>
    </citation>
    <scope>NUCLEOTIDE SEQUENCE [LARGE SCALE GENOMIC DNA]</scope>
    <source>
        <strain evidence="3 4">JUB59</strain>
    </source>
</reference>
<dbReference type="AlphaFoldDB" id="G2EBA4"/>
<sequence length="676" mass="70867">MDNTLNYILKFQSDADKVAASVERLDKGVNDVNKHVGTMGNKFGAAMDKINSKLSGMRMNAFVQNVQSASQGLDSLSAPGLKLTSSLADLSAITDVTGDKLKEIEGYARTSAKTFGGEAADGVEAYKLILSQLTPELAKAPKALQGMGTHIQTLSKTMGGDVSAASEVLTTALNQYQVSLDDPMKATDEMAKMMNIMAAAAKAGSAELPQQKAALEQSGMAAKSAKLRFEEHAAAIQVLDKAGKKGSEGGVALRNTLAILSTGRFLPKDIQEELQAAGVDIDVLGDKSLDFTERLKPLKSIIDDTALVTKLFGRENSNSALALINGISAQEDLKGQITETNTAYEQAAIVMEAPAEKAARFRARIDDLKISMFNLTGGTLAYAAELGSMAFDISNLIPIISGFGQGIAFVTNATKMQALWTSITSGATAVWTGIQWGLNAAMNANPIGLIVIAVAALAAGIAWVSTKTEGWGQAWEHTVNGGKLLFKLFGDVVKLEFLTVVNGLMIGLNSIKKGWYEFKDAVGLGDSSENQKMISQIKADTESRKQAVIDQAKEVRQTALDAAMEFSQAANSIKWKTDVETGDVTDSGISDPSAPGVVSGNANANGSGGGSGSGSKTNKAIATGGTKHNYITISLESLIGALTIKGGDFKDSAKQMQDQSVDALVRTLALATTAGG</sequence>
<feature type="domain" description="Phage tail tape measure protein" evidence="2">
    <location>
        <begin position="111"/>
        <end position="313"/>
    </location>
</feature>
<evidence type="ECO:0000313" key="3">
    <source>
        <dbReference type="EMBL" id="EGV44391.1"/>
    </source>
</evidence>
<dbReference type="RefSeq" id="WP_008635585.1">
    <property type="nucleotide sequence ID" value="NZ_AFXZ01000009.1"/>
</dbReference>
<keyword evidence="4" id="KW-1185">Reference proteome</keyword>
<dbReference type="Pfam" id="PF10145">
    <property type="entry name" value="PhageMin_Tail"/>
    <property type="match status" value="1"/>
</dbReference>
<dbReference type="NCBIfam" id="TIGR01760">
    <property type="entry name" value="tape_meas_TP901"/>
    <property type="match status" value="1"/>
</dbReference>
<evidence type="ECO:0000259" key="2">
    <source>
        <dbReference type="Pfam" id="PF10145"/>
    </source>
</evidence>
<feature type="compositionally biased region" description="Low complexity" evidence="1">
    <location>
        <begin position="596"/>
        <end position="605"/>
    </location>
</feature>
<evidence type="ECO:0000313" key="4">
    <source>
        <dbReference type="Proteomes" id="UP000003730"/>
    </source>
</evidence>
<organism evidence="3 4">
    <name type="scientific">Bizionia argentinensis JUB59</name>
    <dbReference type="NCBI Taxonomy" id="1046627"/>
    <lineage>
        <taxon>Bacteria</taxon>
        <taxon>Pseudomonadati</taxon>
        <taxon>Bacteroidota</taxon>
        <taxon>Flavobacteriia</taxon>
        <taxon>Flavobacteriales</taxon>
        <taxon>Flavobacteriaceae</taxon>
        <taxon>Bizionia</taxon>
    </lineage>
</organism>
<dbReference type="eggNOG" id="COG5283">
    <property type="taxonomic scope" value="Bacteria"/>
</dbReference>
<protein>
    <submittedName>
        <fullName evidence="3">Phage tail tape measure protein</fullName>
    </submittedName>
</protein>
<accession>G2EBA4</accession>
<proteinExistence type="predicted"/>
<dbReference type="OrthoDB" id="1219342at2"/>
<feature type="region of interest" description="Disordered" evidence="1">
    <location>
        <begin position="581"/>
        <end position="616"/>
    </location>
</feature>
<dbReference type="PATRIC" id="fig|1046627.3.peg.814"/>
<name>G2EBA4_9FLAO</name>
<dbReference type="InterPro" id="IPR010090">
    <property type="entry name" value="Phage_tape_meas"/>
</dbReference>